<keyword evidence="7" id="KW-1185">Reference proteome</keyword>
<comment type="subcellular location">
    <subcellularLocation>
        <location evidence="5">Membrane</location>
        <topology evidence="5">Single-pass membrane protein</topology>
    </subcellularLocation>
</comment>
<comment type="catalytic activity">
    <reaction evidence="5">
        <text>glucuronate acceptor + UDP-alpha-D-glucuronate = acceptor beta-D-glucuronoside + UDP + H(+)</text>
        <dbReference type="Rhea" id="RHEA:21032"/>
        <dbReference type="ChEBI" id="CHEBI:15378"/>
        <dbReference type="ChEBI" id="CHEBI:58052"/>
        <dbReference type="ChEBI" id="CHEBI:58223"/>
        <dbReference type="ChEBI" id="CHEBI:132367"/>
        <dbReference type="ChEBI" id="CHEBI:132368"/>
        <dbReference type="EC" id="2.4.1.17"/>
    </reaction>
</comment>
<dbReference type="Ensembl" id="ENSPKIT00000026227.1">
    <property type="protein sequence ID" value="ENSPKIP00000002284.1"/>
    <property type="gene ID" value="ENSPKIG00000020241.1"/>
</dbReference>
<dbReference type="Proteomes" id="UP000261540">
    <property type="component" value="Unplaced"/>
</dbReference>
<evidence type="ECO:0000256" key="2">
    <source>
        <dbReference type="ARBA" id="ARBA00022676"/>
    </source>
</evidence>
<accession>A0A3B3Q8Y9</accession>
<evidence type="ECO:0000256" key="5">
    <source>
        <dbReference type="RuleBase" id="RU362059"/>
    </source>
</evidence>
<dbReference type="PROSITE" id="PS00375">
    <property type="entry name" value="UDPGT"/>
    <property type="match status" value="1"/>
</dbReference>
<reference evidence="6" key="2">
    <citation type="submission" date="2025-09" db="UniProtKB">
        <authorList>
            <consortium name="Ensembl"/>
        </authorList>
    </citation>
    <scope>IDENTIFICATION</scope>
</reference>
<reference evidence="6" key="1">
    <citation type="submission" date="2025-08" db="UniProtKB">
        <authorList>
            <consortium name="Ensembl"/>
        </authorList>
    </citation>
    <scope>IDENTIFICATION</scope>
</reference>
<dbReference type="AlphaFoldDB" id="A0A3B3Q8Y9"/>
<organism evidence="6 7">
    <name type="scientific">Paramormyrops kingsleyae</name>
    <dbReference type="NCBI Taxonomy" id="1676925"/>
    <lineage>
        <taxon>Eukaryota</taxon>
        <taxon>Metazoa</taxon>
        <taxon>Chordata</taxon>
        <taxon>Craniata</taxon>
        <taxon>Vertebrata</taxon>
        <taxon>Euteleostomi</taxon>
        <taxon>Actinopterygii</taxon>
        <taxon>Neopterygii</taxon>
        <taxon>Teleostei</taxon>
        <taxon>Osteoglossocephala</taxon>
        <taxon>Osteoglossomorpha</taxon>
        <taxon>Osteoglossiformes</taxon>
        <taxon>Mormyridae</taxon>
        <taxon>Paramormyrops</taxon>
    </lineage>
</organism>
<feature type="transmembrane region" description="Helical" evidence="5">
    <location>
        <begin position="498"/>
        <end position="521"/>
    </location>
</feature>
<keyword evidence="3 4" id="KW-0808">Transferase</keyword>
<evidence type="ECO:0000256" key="1">
    <source>
        <dbReference type="ARBA" id="ARBA00009995"/>
    </source>
</evidence>
<evidence type="ECO:0000313" key="7">
    <source>
        <dbReference type="Proteomes" id="UP000261540"/>
    </source>
</evidence>
<protein>
    <recommendedName>
        <fullName evidence="5">UDP-glucuronosyltransferase</fullName>
        <ecNumber evidence="5">2.4.1.17</ecNumber>
    </recommendedName>
</protein>
<dbReference type="InterPro" id="IPR050271">
    <property type="entry name" value="UDP-glycosyltransferase"/>
</dbReference>
<evidence type="ECO:0000313" key="6">
    <source>
        <dbReference type="Ensembl" id="ENSPKIP00000002284.1"/>
    </source>
</evidence>
<evidence type="ECO:0000256" key="3">
    <source>
        <dbReference type="ARBA" id="ARBA00022679"/>
    </source>
</evidence>
<dbReference type="STRING" id="1676925.ENSPKIP00000002284"/>
<dbReference type="CDD" id="cd03784">
    <property type="entry name" value="GT1_Gtf-like"/>
    <property type="match status" value="1"/>
</dbReference>
<dbReference type="InterPro" id="IPR002213">
    <property type="entry name" value="UDP_glucos_trans"/>
</dbReference>
<keyword evidence="5" id="KW-1133">Transmembrane helix</keyword>
<comment type="similarity">
    <text evidence="1 4">Belongs to the UDP-glycosyltransferase family.</text>
</comment>
<dbReference type="Gene3D" id="3.40.50.2000">
    <property type="entry name" value="Glycogen Phosphorylase B"/>
    <property type="match status" value="1"/>
</dbReference>
<sequence length="530" mass="60056">MKNHFSWKPLVVVEVAVILLIALPSCNSGNILVVPVDGSHWVNMKVLMEELHLKGHIMTVIRGSNTMYIAEKSPLYTSITIPIRTHLTEDFFPKFLKNVFEVQRGDKYLIKFLKFQKELLFMMSEIHCYSCQMVSDILENTELVKKLKEAQYDLVLTDPALAGGVVLAHYLKLPLVLNVRWIPSGEGHSALAPTPLSYIPSPGSGFSDRMSFTERVINILYCGITVFQQRFMIGPHYQALCDRYFESSCDIETLIQSADIWLMRADFVFEFPRPTMPNVVYMGGFQCKPPKALPEDLEEFVQSSGEHGVILMSLGTFVDSLPSDICDEIAFVFATLPQKVIWRHLGNRPSMLGNNTLLVNWMPQSDLLGHSKVKAFVAHGGTNGVQEAIYHGVPVLGIPLLFDQYDNLLRLKEKGAAKILDIATLERGIFSSAILEILHNPSYRLNMQRLSRLHHDQPNKPLDSAIFWIEYVMRHKGAAHLRSESYKLPWYAYHSVDVIATLLAVPLLLLLTIIGVIRYFCHRVCKIKSE</sequence>
<dbReference type="Pfam" id="PF00201">
    <property type="entry name" value="UDPGT"/>
    <property type="match status" value="1"/>
</dbReference>
<name>A0A3B3Q8Y9_9TELE</name>
<keyword evidence="5" id="KW-0732">Signal</keyword>
<dbReference type="EC" id="2.4.1.17" evidence="5"/>
<dbReference type="SUPFAM" id="SSF53756">
    <property type="entry name" value="UDP-Glycosyltransferase/glycogen phosphorylase"/>
    <property type="match status" value="1"/>
</dbReference>
<dbReference type="InterPro" id="IPR035595">
    <property type="entry name" value="UDP_glycos_trans_CS"/>
</dbReference>
<proteinExistence type="inferred from homology"/>
<keyword evidence="5" id="KW-0812">Transmembrane</keyword>
<feature type="chain" id="PRO_5017106374" description="UDP-glucuronosyltransferase" evidence="5">
    <location>
        <begin position="29"/>
        <end position="530"/>
    </location>
</feature>
<dbReference type="FunFam" id="3.40.50.2000:FF:000021">
    <property type="entry name" value="UDP-glucuronosyltransferase"/>
    <property type="match status" value="1"/>
</dbReference>
<dbReference type="PANTHER" id="PTHR48043:SF63">
    <property type="entry name" value="UDP GLUCURONOSYLTRANSFERASE 5 FAMILY, POLYPEPTIDE F1-RELATED"/>
    <property type="match status" value="1"/>
</dbReference>
<dbReference type="FunFam" id="3.40.50.2000:FF:000203">
    <property type="entry name" value="UDP-glucuronosyltransferase"/>
    <property type="match status" value="1"/>
</dbReference>
<dbReference type="GO" id="GO:0016020">
    <property type="term" value="C:membrane"/>
    <property type="evidence" value="ECO:0007669"/>
    <property type="project" value="UniProtKB-SubCell"/>
</dbReference>
<dbReference type="GO" id="GO:0015020">
    <property type="term" value="F:glucuronosyltransferase activity"/>
    <property type="evidence" value="ECO:0007669"/>
    <property type="project" value="UniProtKB-EC"/>
</dbReference>
<evidence type="ECO:0000256" key="4">
    <source>
        <dbReference type="RuleBase" id="RU003718"/>
    </source>
</evidence>
<keyword evidence="2 4" id="KW-0328">Glycosyltransferase</keyword>
<keyword evidence="5" id="KW-0472">Membrane</keyword>
<dbReference type="GeneTree" id="ENSGT00940000165682"/>
<dbReference type="PANTHER" id="PTHR48043">
    <property type="entry name" value="EG:EG0003.4 PROTEIN-RELATED"/>
    <property type="match status" value="1"/>
</dbReference>
<feature type="signal peptide" evidence="5">
    <location>
        <begin position="1"/>
        <end position="28"/>
    </location>
</feature>